<dbReference type="Pfam" id="PF01471">
    <property type="entry name" value="PG_binding_1"/>
    <property type="match status" value="1"/>
</dbReference>
<dbReference type="InterPro" id="IPR036366">
    <property type="entry name" value="PGBDSf"/>
</dbReference>
<accession>A0A0D6JA44</accession>
<dbReference type="Proteomes" id="UP000033187">
    <property type="component" value="Chromosome 1"/>
</dbReference>
<dbReference type="AlphaFoldDB" id="A0A0D6JA44"/>
<keyword evidence="1" id="KW-0732">Signal</keyword>
<name>A0A0D6JA44_9HYPH</name>
<dbReference type="InterPro" id="IPR036365">
    <property type="entry name" value="PGBD-like_sf"/>
</dbReference>
<evidence type="ECO:0000313" key="3">
    <source>
        <dbReference type="EMBL" id="CPR14662.1"/>
    </source>
</evidence>
<feature type="domain" description="Peptidoglycan binding-like" evidence="2">
    <location>
        <begin position="144"/>
        <end position="194"/>
    </location>
</feature>
<organism evidence="3 4">
    <name type="scientific">Candidatus Filomicrobium marinum</name>
    <dbReference type="NCBI Taxonomy" id="1608628"/>
    <lineage>
        <taxon>Bacteria</taxon>
        <taxon>Pseudomonadati</taxon>
        <taxon>Pseudomonadota</taxon>
        <taxon>Alphaproteobacteria</taxon>
        <taxon>Hyphomicrobiales</taxon>
        <taxon>Hyphomicrobiaceae</taxon>
        <taxon>Filomicrobium</taxon>
    </lineage>
</organism>
<dbReference type="SUPFAM" id="SSF47090">
    <property type="entry name" value="PGBD-like"/>
    <property type="match status" value="1"/>
</dbReference>
<evidence type="ECO:0000256" key="1">
    <source>
        <dbReference type="SAM" id="SignalP"/>
    </source>
</evidence>
<dbReference type="KEGG" id="fil:BN1229_v1_0016"/>
<evidence type="ECO:0000259" key="2">
    <source>
        <dbReference type="Pfam" id="PF01471"/>
    </source>
</evidence>
<feature type="signal peptide" evidence="1">
    <location>
        <begin position="1"/>
        <end position="27"/>
    </location>
</feature>
<sequence length="249" mass="26873">MLKMAGRFIACGGLLAAVTLGAQAAHAAPDLVIQKSDSEVKFVGCEEGQPLATGRLVIRNEGDSDANLRGANELFRSFVAVYVPENIDLIEKDTKRTKMEPREQRAIEFTLGAGKVKKGRNYNALPNGDSSSAADPAKDAKLARDIQAFLKSRGYVVSVDGDWGAGSKRALKSFQENQKLKATGEWNAETQAAIEKLTGVAAGMTVDNVKDAQGRTRITIFAVVDPYNLIDESNERNNIVTYTGYLACD</sequence>
<dbReference type="InterPro" id="IPR002477">
    <property type="entry name" value="Peptidoglycan-bd-like"/>
</dbReference>
<dbReference type="OrthoDB" id="9816009at2"/>
<gene>
    <name evidence="3" type="ORF">YBN1229_v1_0016</name>
</gene>
<reference evidence="4" key="1">
    <citation type="submission" date="2015-02" db="EMBL/GenBank/DDBJ databases">
        <authorList>
            <person name="Chooi Y.-H."/>
        </authorList>
    </citation>
    <scope>NUCLEOTIDE SEQUENCE [LARGE SCALE GENOMIC DNA]</scope>
    <source>
        <strain evidence="4">strain Y</strain>
    </source>
</reference>
<feature type="chain" id="PRO_5002306253" description="Peptidoglycan binding-like domain-containing protein" evidence="1">
    <location>
        <begin position="28"/>
        <end position="249"/>
    </location>
</feature>
<dbReference type="KEGG" id="fiy:BN1229_v1_0016"/>
<dbReference type="Gene3D" id="1.10.101.10">
    <property type="entry name" value="PGBD-like superfamily/PGBD"/>
    <property type="match status" value="1"/>
</dbReference>
<evidence type="ECO:0000313" key="4">
    <source>
        <dbReference type="Proteomes" id="UP000033187"/>
    </source>
</evidence>
<proteinExistence type="predicted"/>
<keyword evidence="4" id="KW-1185">Reference proteome</keyword>
<dbReference type="EMBL" id="LN829119">
    <property type="protein sequence ID" value="CPR14662.1"/>
    <property type="molecule type" value="Genomic_DNA"/>
</dbReference>
<protein>
    <recommendedName>
        <fullName evidence="2">Peptidoglycan binding-like domain-containing protein</fullName>
    </recommendedName>
</protein>